<feature type="region of interest" description="Disordered" evidence="1">
    <location>
        <begin position="195"/>
        <end position="272"/>
    </location>
</feature>
<feature type="compositionally biased region" description="Polar residues" evidence="1">
    <location>
        <begin position="380"/>
        <end position="399"/>
    </location>
</feature>
<dbReference type="Gene3D" id="1.10.167.10">
    <property type="entry name" value="Regulator of G-protein Signalling 4, domain 2"/>
    <property type="match status" value="1"/>
</dbReference>
<evidence type="ECO:0000313" key="4">
    <source>
        <dbReference type="Proteomes" id="UP000646827"/>
    </source>
</evidence>
<dbReference type="PANTHER" id="PTHR10845">
    <property type="entry name" value="REGULATOR OF G PROTEIN SIGNALING"/>
    <property type="match status" value="1"/>
</dbReference>
<feature type="compositionally biased region" description="Low complexity" evidence="1">
    <location>
        <begin position="364"/>
        <end position="379"/>
    </location>
</feature>
<feature type="compositionally biased region" description="Polar residues" evidence="1">
    <location>
        <begin position="250"/>
        <end position="272"/>
    </location>
</feature>
<feature type="region of interest" description="Disordered" evidence="1">
    <location>
        <begin position="313"/>
        <end position="449"/>
    </location>
</feature>
<keyword evidence="4" id="KW-1185">Reference proteome</keyword>
<dbReference type="PROSITE" id="PS50132">
    <property type="entry name" value="RGS"/>
    <property type="match status" value="1"/>
</dbReference>
<protein>
    <recommendedName>
        <fullName evidence="2">RGS domain-containing protein</fullName>
    </recommendedName>
</protein>
<dbReference type="SUPFAM" id="SSF48097">
    <property type="entry name" value="Regulator of G-protein signaling, RGS"/>
    <property type="match status" value="1"/>
</dbReference>
<dbReference type="PANTHER" id="PTHR10845:SF267">
    <property type="entry name" value="REGULATOR OF G PROTEIN SIGNALING DOMAIN PROTEIN (AFU_ORTHOLOGUE AFUA_6G06860)"/>
    <property type="match status" value="1"/>
</dbReference>
<feature type="compositionally biased region" description="Polar residues" evidence="1">
    <location>
        <begin position="408"/>
        <end position="417"/>
    </location>
</feature>
<feature type="compositionally biased region" description="Low complexity" evidence="1">
    <location>
        <begin position="195"/>
        <end position="226"/>
    </location>
</feature>
<feature type="compositionally biased region" description="Polar residues" evidence="1">
    <location>
        <begin position="337"/>
        <end position="356"/>
    </location>
</feature>
<accession>A0A8H7SEH9</accession>
<proteinExistence type="predicted"/>
<dbReference type="EMBL" id="JAEPRB010000002">
    <property type="protein sequence ID" value="KAG2228130.1"/>
    <property type="molecule type" value="Genomic_DNA"/>
</dbReference>
<gene>
    <name evidence="3" type="ORF">INT45_009176</name>
</gene>
<dbReference type="InterPro" id="IPR044926">
    <property type="entry name" value="RGS_subdomain_2"/>
</dbReference>
<feature type="domain" description="RGS" evidence="2">
    <location>
        <begin position="32"/>
        <end position="189"/>
    </location>
</feature>
<evidence type="ECO:0000259" key="2">
    <source>
        <dbReference type="PROSITE" id="PS50132"/>
    </source>
</evidence>
<organism evidence="3 4">
    <name type="scientific">Circinella minor</name>
    <dbReference type="NCBI Taxonomy" id="1195481"/>
    <lineage>
        <taxon>Eukaryota</taxon>
        <taxon>Fungi</taxon>
        <taxon>Fungi incertae sedis</taxon>
        <taxon>Mucoromycota</taxon>
        <taxon>Mucoromycotina</taxon>
        <taxon>Mucoromycetes</taxon>
        <taxon>Mucorales</taxon>
        <taxon>Lichtheimiaceae</taxon>
        <taxon>Circinella</taxon>
    </lineage>
</organism>
<comment type="caution">
    <text evidence="3">The sequence shown here is derived from an EMBL/GenBank/DDBJ whole genome shotgun (WGS) entry which is preliminary data.</text>
</comment>
<dbReference type="AlphaFoldDB" id="A0A8H7SEH9"/>
<dbReference type="Pfam" id="PF00615">
    <property type="entry name" value="RGS"/>
    <property type="match status" value="1"/>
</dbReference>
<dbReference type="SMART" id="SM00315">
    <property type="entry name" value="RGS"/>
    <property type="match status" value="1"/>
</dbReference>
<dbReference type="OrthoDB" id="10266999at2759"/>
<feature type="compositionally biased region" description="Pro residues" evidence="1">
    <location>
        <begin position="230"/>
        <end position="245"/>
    </location>
</feature>
<dbReference type="InterPro" id="IPR016137">
    <property type="entry name" value="RGS"/>
</dbReference>
<evidence type="ECO:0000256" key="1">
    <source>
        <dbReference type="SAM" id="MobiDB-lite"/>
    </source>
</evidence>
<name>A0A8H7SEH9_9FUNG</name>
<dbReference type="InterPro" id="IPR036305">
    <property type="entry name" value="RGS_sf"/>
</dbReference>
<dbReference type="Proteomes" id="UP000646827">
    <property type="component" value="Unassembled WGS sequence"/>
</dbReference>
<reference evidence="3 4" key="1">
    <citation type="submission" date="2020-12" db="EMBL/GenBank/DDBJ databases">
        <title>Metabolic potential, ecology and presence of endohyphal bacteria is reflected in genomic diversity of Mucoromycotina.</title>
        <authorList>
            <person name="Muszewska A."/>
            <person name="Okrasinska A."/>
            <person name="Steczkiewicz K."/>
            <person name="Drgas O."/>
            <person name="Orlowska M."/>
            <person name="Perlinska-Lenart U."/>
            <person name="Aleksandrzak-Piekarczyk T."/>
            <person name="Szatraj K."/>
            <person name="Zielenkiewicz U."/>
            <person name="Pilsyk S."/>
            <person name="Malc E."/>
            <person name="Mieczkowski P."/>
            <person name="Kruszewska J.S."/>
            <person name="Biernat P."/>
            <person name="Pawlowska J."/>
        </authorList>
    </citation>
    <scope>NUCLEOTIDE SEQUENCE [LARGE SCALE GENOMIC DNA]</scope>
    <source>
        <strain evidence="3 4">CBS 142.35</strain>
    </source>
</reference>
<feature type="region of interest" description="Disordered" evidence="1">
    <location>
        <begin position="1"/>
        <end position="21"/>
    </location>
</feature>
<sequence>MSLSDRAPRKFPSIRQQPLDLPSTDGMTLEKVLQNQTASPFSLRDFADYLEQTYCSENLTFYMAVSDYEQSARLYFGSTPENLDAPVIISGQPFRFCESEQPMLNHEEQIRFETLKAKFEDIIERFILTNAPQEVNIPYELRHQLLQTYHKHQSYHPSILKPACVAVVELLRISAFIPFVTDPNRLVFLSTPSKPTMSSKSLNINKSSSSTLSPRRLRSSPSLAAANDTTPPPPVPTIPLSPGSPIPARTPSSTLINNHNNIASTSRSTLAPTQAQHWPDFDTMSITSTTSTSTSTTNTSTILKKLTTSFRFRARSQSPPRQTRWRQITIPDPQPFLLNSNQQNTPATGSLSSSSVPVMERGLSNSSITSTSTVSSRGSINTPTINHSSTPSTNKCTPASSSSPSSSIDTPVNHSLLQPQRHPHQRQRQQDQQNQQEQSTPGTFQPFIC</sequence>
<dbReference type="CDD" id="cd07440">
    <property type="entry name" value="RGS"/>
    <property type="match status" value="1"/>
</dbReference>
<evidence type="ECO:0000313" key="3">
    <source>
        <dbReference type="EMBL" id="KAG2228130.1"/>
    </source>
</evidence>